<dbReference type="eggNOG" id="ENOG502RZYD">
    <property type="taxonomic scope" value="Eukaryota"/>
</dbReference>
<proteinExistence type="predicted"/>
<dbReference type="EMBL" id="KE346072">
    <property type="protein sequence ID" value="EXC25528.1"/>
    <property type="molecule type" value="Genomic_DNA"/>
</dbReference>
<protein>
    <submittedName>
        <fullName evidence="2">Uncharacterized protein</fullName>
    </submittedName>
</protein>
<reference evidence="3" key="1">
    <citation type="submission" date="2013-01" db="EMBL/GenBank/DDBJ databases">
        <title>Draft Genome Sequence of a Mulberry Tree, Morus notabilis C.K. Schneid.</title>
        <authorList>
            <person name="He N."/>
            <person name="Zhao S."/>
        </authorList>
    </citation>
    <scope>NUCLEOTIDE SEQUENCE</scope>
</reference>
<dbReference type="PANTHER" id="PTHR31903:SF12">
    <property type="match status" value="1"/>
</dbReference>
<dbReference type="OrthoDB" id="1937859at2759"/>
<dbReference type="KEGG" id="mnt:21393153"/>
<feature type="region of interest" description="Disordered" evidence="1">
    <location>
        <begin position="1"/>
        <end position="44"/>
    </location>
</feature>
<evidence type="ECO:0000256" key="1">
    <source>
        <dbReference type="SAM" id="MobiDB-lite"/>
    </source>
</evidence>
<sequence length="243" mass="27778">MSNRNKIQASSSPSTFKQSTPIFPFHSKPKTKKEERKQSQKTEAIKMPVKKLYKRGKVHPSSPSPSIDHLALLPYAILPLIAALSDEDKRVLAYLISWSNKEDYGDFGGKNDNNNNINSGLHPFNCDCFGCYTRFWARWNSSPNRQLIHDIIEAYEEELAKKKKIKDGKMKRSQRKKKNISRICDEPRDDISVKEEKVDEESVDLRGNVEVSGEDGQVETEKGTFRRLLSLIGENFSGLWNMG</sequence>
<feature type="compositionally biased region" description="Polar residues" evidence="1">
    <location>
        <begin position="1"/>
        <end position="21"/>
    </location>
</feature>
<feature type="compositionally biased region" description="Basic and acidic residues" evidence="1">
    <location>
        <begin position="32"/>
        <end position="44"/>
    </location>
</feature>
<name>W9S4L4_9ROSA</name>
<evidence type="ECO:0000313" key="3">
    <source>
        <dbReference type="Proteomes" id="UP000030645"/>
    </source>
</evidence>
<dbReference type="STRING" id="981085.W9S4L4"/>
<keyword evidence="3" id="KW-1185">Reference proteome</keyword>
<evidence type="ECO:0000313" key="2">
    <source>
        <dbReference type="EMBL" id="EXC25528.1"/>
    </source>
</evidence>
<dbReference type="AlphaFoldDB" id="W9S4L4"/>
<dbReference type="PANTHER" id="PTHR31903">
    <property type="entry name" value="F12F1.11-RELATED"/>
    <property type="match status" value="1"/>
</dbReference>
<organism evidence="2 3">
    <name type="scientific">Morus notabilis</name>
    <dbReference type="NCBI Taxonomy" id="981085"/>
    <lineage>
        <taxon>Eukaryota</taxon>
        <taxon>Viridiplantae</taxon>
        <taxon>Streptophyta</taxon>
        <taxon>Embryophyta</taxon>
        <taxon>Tracheophyta</taxon>
        <taxon>Spermatophyta</taxon>
        <taxon>Magnoliopsida</taxon>
        <taxon>eudicotyledons</taxon>
        <taxon>Gunneridae</taxon>
        <taxon>Pentapetalae</taxon>
        <taxon>rosids</taxon>
        <taxon>fabids</taxon>
        <taxon>Rosales</taxon>
        <taxon>Moraceae</taxon>
        <taxon>Moreae</taxon>
        <taxon>Morus</taxon>
    </lineage>
</organism>
<dbReference type="Proteomes" id="UP000030645">
    <property type="component" value="Unassembled WGS sequence"/>
</dbReference>
<gene>
    <name evidence="2" type="ORF">L484_009837</name>
</gene>
<accession>W9S4L4</accession>